<name>A0A9P3PTJ1_LYOSH</name>
<evidence type="ECO:0000256" key="1">
    <source>
        <dbReference type="ARBA" id="ARBA00022729"/>
    </source>
</evidence>
<dbReference type="AlphaFoldDB" id="A0A9P3PTJ1"/>
<keyword evidence="3" id="KW-1185">Reference proteome</keyword>
<dbReference type="Pfam" id="PF13517">
    <property type="entry name" value="FG-GAP_3"/>
    <property type="match status" value="1"/>
</dbReference>
<organism evidence="2 3">
    <name type="scientific">Lyophyllum shimeji</name>
    <name type="common">Hon-shimeji</name>
    <name type="synonym">Tricholoma shimeji</name>
    <dbReference type="NCBI Taxonomy" id="47721"/>
    <lineage>
        <taxon>Eukaryota</taxon>
        <taxon>Fungi</taxon>
        <taxon>Dikarya</taxon>
        <taxon>Basidiomycota</taxon>
        <taxon>Agaricomycotina</taxon>
        <taxon>Agaricomycetes</taxon>
        <taxon>Agaricomycetidae</taxon>
        <taxon>Agaricales</taxon>
        <taxon>Tricholomatineae</taxon>
        <taxon>Lyophyllaceae</taxon>
        <taxon>Lyophyllum</taxon>
    </lineage>
</organism>
<keyword evidence="1" id="KW-0732">Signal</keyword>
<gene>
    <name evidence="2" type="ORF">LshimejAT787_0905140</name>
</gene>
<sequence>MVIESSTAGPSPQFWFASGRTLTSDASLIVTVDRTVFSLCLVAVGFSSSVHITILLCVSSDSSGINTRESLPVPAASRGTADIVGFGASGVVIVRNNFNPQKTDAHPDFGYIPGWRVEKHVRLLADTTGRGHLDIVGFGDSAVWVALNRGDNTFGASKAVTTEFTYDLGWRIDKHLRFMADIRGTGRCDIVGFGDAGVFVSVNNGDGSFSPAKLAIATFGYEAGGWRLEKHPRFLADVNGNGQLDIVGFGEDTVWIASNNGDGTFQPARAAVQSLCYNSGGWRVEKHPRFVADLTARGMGNLT</sequence>
<dbReference type="OrthoDB" id="3153136at2759"/>
<dbReference type="InterPro" id="IPR013517">
    <property type="entry name" value="FG-GAP"/>
</dbReference>
<dbReference type="EMBL" id="BRPK01000009">
    <property type="protein sequence ID" value="GLB41299.1"/>
    <property type="molecule type" value="Genomic_DNA"/>
</dbReference>
<protein>
    <submittedName>
        <fullName evidence="2">Repeat domain in Vibrio, Colwellia, Bradyrhizobium and Shewanella</fullName>
    </submittedName>
</protein>
<proteinExistence type="predicted"/>
<evidence type="ECO:0000313" key="3">
    <source>
        <dbReference type="Proteomes" id="UP001063166"/>
    </source>
</evidence>
<comment type="caution">
    <text evidence="2">The sequence shown here is derived from an EMBL/GenBank/DDBJ whole genome shotgun (WGS) entry which is preliminary data.</text>
</comment>
<dbReference type="Proteomes" id="UP001063166">
    <property type="component" value="Unassembled WGS sequence"/>
</dbReference>
<evidence type="ECO:0000313" key="2">
    <source>
        <dbReference type="EMBL" id="GLB41299.1"/>
    </source>
</evidence>
<reference evidence="2" key="1">
    <citation type="submission" date="2022-07" db="EMBL/GenBank/DDBJ databases">
        <title>The genome of Lyophyllum shimeji provides insight into the initial evolution of ectomycorrhizal fungal genome.</title>
        <authorList>
            <person name="Kobayashi Y."/>
            <person name="Shibata T."/>
            <person name="Hirakawa H."/>
            <person name="Shigenobu S."/>
            <person name="Nishiyama T."/>
            <person name="Yamada A."/>
            <person name="Hasebe M."/>
            <person name="Kawaguchi M."/>
        </authorList>
    </citation>
    <scope>NUCLEOTIDE SEQUENCE</scope>
    <source>
        <strain evidence="2">AT787</strain>
    </source>
</reference>
<dbReference type="InterPro" id="IPR028994">
    <property type="entry name" value="Integrin_alpha_N"/>
</dbReference>
<accession>A0A9P3PTJ1</accession>
<dbReference type="SUPFAM" id="SSF69318">
    <property type="entry name" value="Integrin alpha N-terminal domain"/>
    <property type="match status" value="1"/>
</dbReference>